<evidence type="ECO:0000256" key="1">
    <source>
        <dbReference type="PROSITE-ProRule" id="PRU00042"/>
    </source>
</evidence>
<sequence>MTKDFHCGFDDCAKTFSSFKSLENHQYDYHEEDYITSYQTPEGLDVEVKLVRENNILRCPCCSKEFVTYSAIRKHLQANQGTCSQKTFVNEDDSSATSDLIHCPLPLPSYEVSPTAANDSQDSRHTYDESFIFACQSMEEPESGKAKNQWILETLKMEPIALIEESDHRHKAEYNALTHANNAKKLVGKRFVCQPILPPQKRSRSMSSESTNTTTSFANLVHSSPLRSILAKRDYFELDDNVCRLLNSDWDQTPSAKYACAQALAGCIMLNERTGRAILVNTLEIYGRQKTVDIHREVPTENGSIPLPSTLYKHVMPCVVRSSDGDKLTIGTHTMNALITSTLRLDENEEPNVGPSACSTGFNNAAIRVFADRDSWSKAMSLLSDKDTKQLEPFNLLHQLRQIRSHFHDPSTYLLVRCSSFLAEPFCCQPLTVFTLASCDQGPTKSDDQQTASKAGSKLFHDIAAKVLFESIPLLPLSLVKDIAQGCPPSKVKDRLADVIETSFASTTENITVIGNRDLNSHLTNLASLLSSDISKANKSYVARNIQTRVNTILNSNMS</sequence>
<dbReference type="GO" id="GO:0008270">
    <property type="term" value="F:zinc ion binding"/>
    <property type="evidence" value="ECO:0007669"/>
    <property type="project" value="UniProtKB-KW"/>
</dbReference>
<evidence type="ECO:0000313" key="4">
    <source>
        <dbReference type="Proteomes" id="UP000242146"/>
    </source>
</evidence>
<keyword evidence="1" id="KW-0862">Zinc</keyword>
<keyword evidence="1" id="KW-0479">Metal-binding</keyword>
<evidence type="ECO:0000259" key="2">
    <source>
        <dbReference type="PROSITE" id="PS50157"/>
    </source>
</evidence>
<evidence type="ECO:0000313" key="3">
    <source>
        <dbReference type="EMBL" id="ORX53966.1"/>
    </source>
</evidence>
<dbReference type="InterPro" id="IPR013087">
    <property type="entry name" value="Znf_C2H2_type"/>
</dbReference>
<dbReference type="AlphaFoldDB" id="A0A1X2GHI5"/>
<dbReference type="PROSITE" id="PS50157">
    <property type="entry name" value="ZINC_FINGER_C2H2_2"/>
    <property type="match status" value="1"/>
</dbReference>
<accession>A0A1X2GHI5</accession>
<feature type="domain" description="C2H2-type" evidence="2">
    <location>
        <begin position="5"/>
        <end position="35"/>
    </location>
</feature>
<dbReference type="Gene3D" id="3.30.160.60">
    <property type="entry name" value="Classic Zinc Finger"/>
    <property type="match status" value="1"/>
</dbReference>
<organism evidence="3 4">
    <name type="scientific">Hesseltinella vesiculosa</name>
    <dbReference type="NCBI Taxonomy" id="101127"/>
    <lineage>
        <taxon>Eukaryota</taxon>
        <taxon>Fungi</taxon>
        <taxon>Fungi incertae sedis</taxon>
        <taxon>Mucoromycota</taxon>
        <taxon>Mucoromycotina</taxon>
        <taxon>Mucoromycetes</taxon>
        <taxon>Mucorales</taxon>
        <taxon>Cunninghamellaceae</taxon>
        <taxon>Hesseltinella</taxon>
    </lineage>
</organism>
<dbReference type="Proteomes" id="UP000242146">
    <property type="component" value="Unassembled WGS sequence"/>
</dbReference>
<dbReference type="Pfam" id="PF13912">
    <property type="entry name" value="zf-C2H2_6"/>
    <property type="match status" value="1"/>
</dbReference>
<dbReference type="STRING" id="101127.A0A1X2GHI5"/>
<dbReference type="SMART" id="SM00355">
    <property type="entry name" value="ZnF_C2H2"/>
    <property type="match status" value="2"/>
</dbReference>
<name>A0A1X2GHI5_9FUNG</name>
<comment type="caution">
    <text evidence="3">The sequence shown here is derived from an EMBL/GenBank/DDBJ whole genome shotgun (WGS) entry which is preliminary data.</text>
</comment>
<dbReference type="EMBL" id="MCGT01000014">
    <property type="protein sequence ID" value="ORX53966.1"/>
    <property type="molecule type" value="Genomic_DNA"/>
</dbReference>
<gene>
    <name evidence="3" type="ORF">DM01DRAFT_1383379</name>
</gene>
<keyword evidence="1" id="KW-0863">Zinc-finger</keyword>
<reference evidence="3 4" key="1">
    <citation type="submission" date="2016-07" db="EMBL/GenBank/DDBJ databases">
        <title>Pervasive Adenine N6-methylation of Active Genes in Fungi.</title>
        <authorList>
            <consortium name="DOE Joint Genome Institute"/>
            <person name="Mondo S.J."/>
            <person name="Dannebaum R.O."/>
            <person name="Kuo R.C."/>
            <person name="Labutti K."/>
            <person name="Haridas S."/>
            <person name="Kuo A."/>
            <person name="Salamov A."/>
            <person name="Ahrendt S.R."/>
            <person name="Lipzen A."/>
            <person name="Sullivan W."/>
            <person name="Andreopoulos W.B."/>
            <person name="Clum A."/>
            <person name="Lindquist E."/>
            <person name="Daum C."/>
            <person name="Ramamoorthy G.K."/>
            <person name="Gryganskyi A."/>
            <person name="Culley D."/>
            <person name="Magnuson J.K."/>
            <person name="James T.Y."/>
            <person name="O'Malley M.A."/>
            <person name="Stajich J.E."/>
            <person name="Spatafora J.W."/>
            <person name="Visel A."/>
            <person name="Grigoriev I.V."/>
        </authorList>
    </citation>
    <scope>NUCLEOTIDE SEQUENCE [LARGE SCALE GENOMIC DNA]</scope>
    <source>
        <strain evidence="3 4">NRRL 3301</strain>
    </source>
</reference>
<dbReference type="OrthoDB" id="2250876at2759"/>
<proteinExistence type="predicted"/>
<keyword evidence="4" id="KW-1185">Reference proteome</keyword>
<dbReference type="PROSITE" id="PS00028">
    <property type="entry name" value="ZINC_FINGER_C2H2_1"/>
    <property type="match status" value="1"/>
</dbReference>
<protein>
    <recommendedName>
        <fullName evidence="2">C2H2-type domain-containing protein</fullName>
    </recommendedName>
</protein>